<comment type="caution">
    <text evidence="1">The sequence shown here is derived from an EMBL/GenBank/DDBJ whole genome shotgun (WGS) entry which is preliminary data.</text>
</comment>
<dbReference type="RefSeq" id="WP_068477002.1">
    <property type="nucleotide sequence ID" value="NZ_JACHWJ010000002.1"/>
</dbReference>
<evidence type="ECO:0000313" key="2">
    <source>
        <dbReference type="Proteomes" id="UP000545286"/>
    </source>
</evidence>
<dbReference type="EMBL" id="JACHWJ010000002">
    <property type="protein sequence ID" value="MBB2957414.1"/>
    <property type="molecule type" value="Genomic_DNA"/>
</dbReference>
<dbReference type="Proteomes" id="UP000545286">
    <property type="component" value="Unassembled WGS sequence"/>
</dbReference>
<reference evidence="1 2" key="1">
    <citation type="submission" date="2020-08" db="EMBL/GenBank/DDBJ databases">
        <title>Sequencing the genomes of 1000 actinobacteria strains.</title>
        <authorList>
            <person name="Klenk H.-P."/>
        </authorList>
    </citation>
    <scope>NUCLEOTIDE SEQUENCE [LARGE SCALE GENOMIC DNA]</scope>
    <source>
        <strain evidence="1 2">DSM 20419</strain>
    </source>
</reference>
<name>A0A7W4UMZ9_9MICO</name>
<proteinExistence type="predicted"/>
<sequence>MDNSGPCELGTYAGEVRWDDLFDDLASELQGGLDAEAGRRAIEDERLRVGRLTVRERLIALAESGERPVSLQMSDGSIVAVRPKAFGSDWLSAELLAESGRARVCIVPTAGIASLVLDAEQLVASLREPLGSRPGDLSGRLGLSFALRDLGRRRQQCEFVVTTGTIVGTIDRVARDHVDVAVHERGVARRARDVVAYRIIPLSDLRLVILAGD</sequence>
<keyword evidence="2" id="KW-1185">Reference proteome</keyword>
<evidence type="ECO:0000313" key="1">
    <source>
        <dbReference type="EMBL" id="MBB2957414.1"/>
    </source>
</evidence>
<dbReference type="AlphaFoldDB" id="A0A7W4UMZ9"/>
<organism evidence="1 2">
    <name type="scientific">Pseudoclavibacter helvolus</name>
    <dbReference type="NCBI Taxonomy" id="255205"/>
    <lineage>
        <taxon>Bacteria</taxon>
        <taxon>Bacillati</taxon>
        <taxon>Actinomycetota</taxon>
        <taxon>Actinomycetes</taxon>
        <taxon>Micrococcales</taxon>
        <taxon>Microbacteriaceae</taxon>
        <taxon>Pseudoclavibacter</taxon>
    </lineage>
</organism>
<evidence type="ECO:0008006" key="3">
    <source>
        <dbReference type="Google" id="ProtNLM"/>
    </source>
</evidence>
<accession>A0A7W4UMZ9</accession>
<protein>
    <recommendedName>
        <fullName evidence="3">Fis family transcriptional regulator</fullName>
    </recommendedName>
</protein>
<gene>
    <name evidence="1" type="ORF">FHX72_001551</name>
</gene>